<dbReference type="InterPro" id="IPR045469">
    <property type="entry name" value="Nis1"/>
</dbReference>
<feature type="chain" id="PRO_5034408934" evidence="1">
    <location>
        <begin position="21"/>
        <end position="146"/>
    </location>
</feature>
<dbReference type="AlphaFoldDB" id="A0A8H5B7A4"/>
<evidence type="ECO:0000256" key="1">
    <source>
        <dbReference type="SAM" id="SignalP"/>
    </source>
</evidence>
<sequence length="146" mass="15420">MKFSLTAAFSSLLLAVSAVAQTIQIGAAPKDMSVIHPGEKLLVEVDRPNSLSGSTEVAIVIALNSCHNTTCVSPPDAILGNILYNGPYKPQFHSDAVGKPPHQNFTVTVPSTIEKGNAQLVVYHVALIGAGPSPFTEFRNLTLKVV</sequence>
<dbReference type="Proteomes" id="UP000567179">
    <property type="component" value="Unassembled WGS sequence"/>
</dbReference>
<gene>
    <name evidence="2" type="ORF">D9619_013213</name>
</gene>
<accession>A0A8H5B7A4</accession>
<protein>
    <submittedName>
        <fullName evidence="2">Uncharacterized protein</fullName>
    </submittedName>
</protein>
<dbReference type="OrthoDB" id="2841294at2759"/>
<name>A0A8H5B7A4_9AGAR</name>
<comment type="caution">
    <text evidence="2">The sequence shown here is derived from an EMBL/GenBank/DDBJ whole genome shotgun (WGS) entry which is preliminary data.</text>
</comment>
<evidence type="ECO:0000313" key="2">
    <source>
        <dbReference type="EMBL" id="KAF5317566.1"/>
    </source>
</evidence>
<reference evidence="2 3" key="1">
    <citation type="journal article" date="2020" name="ISME J.">
        <title>Uncovering the hidden diversity of litter-decomposition mechanisms in mushroom-forming fungi.</title>
        <authorList>
            <person name="Floudas D."/>
            <person name="Bentzer J."/>
            <person name="Ahren D."/>
            <person name="Johansson T."/>
            <person name="Persson P."/>
            <person name="Tunlid A."/>
        </authorList>
    </citation>
    <scope>NUCLEOTIDE SEQUENCE [LARGE SCALE GENOMIC DNA]</scope>
    <source>
        <strain evidence="2 3">CBS 101986</strain>
    </source>
</reference>
<keyword evidence="3" id="KW-1185">Reference proteome</keyword>
<feature type="signal peptide" evidence="1">
    <location>
        <begin position="1"/>
        <end position="20"/>
    </location>
</feature>
<keyword evidence="1" id="KW-0732">Signal</keyword>
<proteinExistence type="predicted"/>
<dbReference type="EMBL" id="JAACJJ010000033">
    <property type="protein sequence ID" value="KAF5317566.1"/>
    <property type="molecule type" value="Genomic_DNA"/>
</dbReference>
<dbReference type="Pfam" id="PF19271">
    <property type="entry name" value="Nis1"/>
    <property type="match status" value="1"/>
</dbReference>
<organism evidence="2 3">
    <name type="scientific">Psilocybe cf. subviscida</name>
    <dbReference type="NCBI Taxonomy" id="2480587"/>
    <lineage>
        <taxon>Eukaryota</taxon>
        <taxon>Fungi</taxon>
        <taxon>Dikarya</taxon>
        <taxon>Basidiomycota</taxon>
        <taxon>Agaricomycotina</taxon>
        <taxon>Agaricomycetes</taxon>
        <taxon>Agaricomycetidae</taxon>
        <taxon>Agaricales</taxon>
        <taxon>Agaricineae</taxon>
        <taxon>Strophariaceae</taxon>
        <taxon>Psilocybe</taxon>
    </lineage>
</organism>
<evidence type="ECO:0000313" key="3">
    <source>
        <dbReference type="Proteomes" id="UP000567179"/>
    </source>
</evidence>